<reference evidence="5 6" key="1">
    <citation type="journal article" date="2020" name="Int. J. Syst. Evol. Microbiol.">
        <title>Reclassification of Streptomyces castelarensis and Streptomyces sporoclivatus as later heterotypic synonyms of Streptomyces antimycoticus.</title>
        <authorList>
            <person name="Komaki H."/>
            <person name="Tamura T."/>
        </authorList>
    </citation>
    <scope>NUCLEOTIDE SEQUENCE [LARGE SCALE GENOMIC DNA]</scope>
    <source>
        <strain evidence="5 6">NBRC 13459</strain>
    </source>
</reference>
<evidence type="ECO:0000313" key="6">
    <source>
        <dbReference type="Proteomes" id="UP000301309"/>
    </source>
</evidence>
<feature type="domain" description="6-phosphogluconate dehydrogenase NADP-binding" evidence="3">
    <location>
        <begin position="6"/>
        <end position="154"/>
    </location>
</feature>
<gene>
    <name evidence="5" type="ORF">SVIO_094570</name>
</gene>
<dbReference type="InterPro" id="IPR013328">
    <property type="entry name" value="6PGD_dom2"/>
</dbReference>
<protein>
    <submittedName>
        <fullName evidence="5">6-phosphogluconate dehydrogenase</fullName>
    </submittedName>
</protein>
<keyword evidence="2" id="KW-0560">Oxidoreductase</keyword>
<dbReference type="RefSeq" id="WP_137981377.1">
    <property type="nucleotide sequence ID" value="NZ_BAAASO010000013.1"/>
</dbReference>
<evidence type="ECO:0000259" key="4">
    <source>
        <dbReference type="Pfam" id="PF21761"/>
    </source>
</evidence>
<name>A0A4D4LER8_STRVO</name>
<dbReference type="OrthoDB" id="9135493at2"/>
<evidence type="ECO:0000256" key="2">
    <source>
        <dbReference type="ARBA" id="ARBA00023002"/>
    </source>
</evidence>
<dbReference type="GO" id="GO:0050661">
    <property type="term" value="F:NADP binding"/>
    <property type="evidence" value="ECO:0007669"/>
    <property type="project" value="InterPro"/>
</dbReference>
<dbReference type="PANTHER" id="PTHR43580">
    <property type="entry name" value="OXIDOREDUCTASE GLYR1-RELATED"/>
    <property type="match status" value="1"/>
</dbReference>
<dbReference type="PIRSF" id="PIRSF000103">
    <property type="entry name" value="HIBADH"/>
    <property type="match status" value="1"/>
</dbReference>
<dbReference type="EMBL" id="BJHW01000002">
    <property type="protein sequence ID" value="GDY58834.1"/>
    <property type="molecule type" value="Genomic_DNA"/>
</dbReference>
<dbReference type="AlphaFoldDB" id="A0A4D4LER8"/>
<accession>A0A4D4LER8</accession>
<dbReference type="InterPro" id="IPR051265">
    <property type="entry name" value="HIBADH-related_NP60_sf"/>
</dbReference>
<dbReference type="SUPFAM" id="SSF51735">
    <property type="entry name" value="NAD(P)-binding Rossmann-fold domains"/>
    <property type="match status" value="1"/>
</dbReference>
<dbReference type="InterPro" id="IPR015815">
    <property type="entry name" value="HIBADH-related"/>
</dbReference>
<dbReference type="Pfam" id="PF03446">
    <property type="entry name" value="NAD_binding_2"/>
    <property type="match status" value="1"/>
</dbReference>
<keyword evidence="6" id="KW-1185">Reference proteome</keyword>
<dbReference type="InterPro" id="IPR006115">
    <property type="entry name" value="6PGDH_NADP-bd"/>
</dbReference>
<dbReference type="Gene3D" id="1.10.1040.10">
    <property type="entry name" value="N-(1-d-carboxylethyl)-l-norvaline Dehydrogenase, domain 2"/>
    <property type="match status" value="1"/>
</dbReference>
<dbReference type="Proteomes" id="UP000301309">
    <property type="component" value="Unassembled WGS sequence"/>
</dbReference>
<proteinExistence type="inferred from homology"/>
<organism evidence="5 6">
    <name type="scientific">Streptomyces violaceusniger</name>
    <dbReference type="NCBI Taxonomy" id="68280"/>
    <lineage>
        <taxon>Bacteria</taxon>
        <taxon>Bacillati</taxon>
        <taxon>Actinomycetota</taxon>
        <taxon>Actinomycetes</taxon>
        <taxon>Kitasatosporales</taxon>
        <taxon>Streptomycetaceae</taxon>
        <taxon>Streptomyces</taxon>
        <taxon>Streptomyces violaceusniger group</taxon>
    </lineage>
</organism>
<dbReference type="InterPro" id="IPR036291">
    <property type="entry name" value="NAD(P)-bd_dom_sf"/>
</dbReference>
<sequence>MSETPVTVLGLGDMGTALARALLRAGHRTTVWNRTAAKAEPLAAEGALTVATAGAAVAASPLVVVCLLDYDSVRQVLTPLGDALSGKTVVNLTNGTPRQARELAAWVAGHGAQYLDGGIMAVPPMIGTPAAFLLYSGSPAAFADHRAVLDLFGESHHLGEDPGRAPLYDIALLSAMYGMFSGVLHAYALVRSDGVAAADVAPWVGRWLTAMSGAVDGYARQIDSGDHATGVVSNLAMQSAAFVNFTGSARDQGISPELIAPIGHLMARRVADGHGHEGLSGLVELLNSGAARVRPEAKGRGAVSMCGSAAWARPATTVPQPTDDAS</sequence>
<dbReference type="Pfam" id="PF21761">
    <property type="entry name" value="RedAm-like_C"/>
    <property type="match status" value="1"/>
</dbReference>
<evidence type="ECO:0000256" key="1">
    <source>
        <dbReference type="ARBA" id="ARBA00009080"/>
    </source>
</evidence>
<evidence type="ECO:0000313" key="5">
    <source>
        <dbReference type="EMBL" id="GDY58834.1"/>
    </source>
</evidence>
<comment type="caution">
    <text evidence="5">The sequence shown here is derived from an EMBL/GenBank/DDBJ whole genome shotgun (WGS) entry which is preliminary data.</text>
</comment>
<dbReference type="Gene3D" id="3.40.50.720">
    <property type="entry name" value="NAD(P)-binding Rossmann-like Domain"/>
    <property type="match status" value="1"/>
</dbReference>
<dbReference type="InterPro" id="IPR048666">
    <property type="entry name" value="RedAm-like_C"/>
</dbReference>
<feature type="domain" description="NADPH-dependent reductive aminase-like C-terminal" evidence="4">
    <location>
        <begin position="161"/>
        <end position="287"/>
    </location>
</feature>
<comment type="similarity">
    <text evidence="1">Belongs to the HIBADH-related family.</text>
</comment>
<dbReference type="GO" id="GO:0016491">
    <property type="term" value="F:oxidoreductase activity"/>
    <property type="evidence" value="ECO:0007669"/>
    <property type="project" value="UniProtKB-KW"/>
</dbReference>
<dbReference type="PANTHER" id="PTHR43580:SF2">
    <property type="entry name" value="CYTOKINE-LIKE NUCLEAR FACTOR N-PAC"/>
    <property type="match status" value="1"/>
</dbReference>
<evidence type="ECO:0000259" key="3">
    <source>
        <dbReference type="Pfam" id="PF03446"/>
    </source>
</evidence>